<dbReference type="CDD" id="cd02947">
    <property type="entry name" value="TRX_family"/>
    <property type="match status" value="1"/>
</dbReference>
<sequence length="102" mass="11331">MSIMHLNEENFDKEVLESGKPVLVDFFATWCGPCKMLAPVLEEIAAENPDFSIGKVDVDESTNLAGRYGVMSVPTLIFFKGGEIHKKMVGVRPKEELVALFK</sequence>
<keyword evidence="4" id="KW-0249">Electron transport</keyword>
<evidence type="ECO:0000256" key="4">
    <source>
        <dbReference type="ARBA" id="ARBA00022982"/>
    </source>
</evidence>
<keyword evidence="6 10" id="KW-0676">Redox-active center</keyword>
<evidence type="ECO:0000256" key="5">
    <source>
        <dbReference type="ARBA" id="ARBA00023157"/>
    </source>
</evidence>
<feature type="site" description="Contributes to redox potential value" evidence="9">
    <location>
        <position position="33"/>
    </location>
</feature>
<accession>A0AB73T8Q3</accession>
<evidence type="ECO:0000256" key="3">
    <source>
        <dbReference type="ARBA" id="ARBA00022448"/>
    </source>
</evidence>
<evidence type="ECO:0000256" key="8">
    <source>
        <dbReference type="PIRNR" id="PIRNR000077"/>
    </source>
</evidence>
<dbReference type="FunFam" id="3.40.30.10:FF:000001">
    <property type="entry name" value="Thioredoxin"/>
    <property type="match status" value="1"/>
</dbReference>
<dbReference type="InterPro" id="IPR036249">
    <property type="entry name" value="Thioredoxin-like_sf"/>
</dbReference>
<evidence type="ECO:0000256" key="6">
    <source>
        <dbReference type="ARBA" id="ARBA00023284"/>
    </source>
</evidence>
<evidence type="ECO:0000256" key="9">
    <source>
        <dbReference type="PIRSR" id="PIRSR000077-1"/>
    </source>
</evidence>
<keyword evidence="3" id="KW-0813">Transport</keyword>
<dbReference type="PANTHER" id="PTHR45663">
    <property type="entry name" value="GEO12009P1"/>
    <property type="match status" value="1"/>
</dbReference>
<dbReference type="Gene3D" id="3.40.30.10">
    <property type="entry name" value="Glutaredoxin"/>
    <property type="match status" value="1"/>
</dbReference>
<feature type="disulfide bond" description="Redox-active" evidence="10">
    <location>
        <begin position="31"/>
        <end position="34"/>
    </location>
</feature>
<evidence type="ECO:0000259" key="11">
    <source>
        <dbReference type="PROSITE" id="PS51352"/>
    </source>
</evidence>
<comment type="similarity">
    <text evidence="1 8">Belongs to the thioredoxin family.</text>
</comment>
<dbReference type="Pfam" id="PF00085">
    <property type="entry name" value="Thioredoxin"/>
    <property type="match status" value="1"/>
</dbReference>
<dbReference type="PANTHER" id="PTHR45663:SF11">
    <property type="entry name" value="GEO12009P1"/>
    <property type="match status" value="1"/>
</dbReference>
<dbReference type="Proteomes" id="UP000245412">
    <property type="component" value="Unassembled WGS sequence"/>
</dbReference>
<dbReference type="RefSeq" id="WP_109625194.1">
    <property type="nucleotide sequence ID" value="NZ_CABJAT010000002.1"/>
</dbReference>
<feature type="domain" description="Thioredoxin" evidence="11">
    <location>
        <begin position="1"/>
        <end position="102"/>
    </location>
</feature>
<evidence type="ECO:0000256" key="1">
    <source>
        <dbReference type="ARBA" id="ARBA00008987"/>
    </source>
</evidence>
<dbReference type="InterPro" id="IPR017937">
    <property type="entry name" value="Thioredoxin_CS"/>
</dbReference>
<dbReference type="NCBIfam" id="TIGR01068">
    <property type="entry name" value="thioredoxin"/>
    <property type="match status" value="1"/>
</dbReference>
<dbReference type="PROSITE" id="PS51352">
    <property type="entry name" value="THIOREDOXIN_2"/>
    <property type="match status" value="1"/>
</dbReference>
<dbReference type="GO" id="GO:0005737">
    <property type="term" value="C:cytoplasm"/>
    <property type="evidence" value="ECO:0007669"/>
    <property type="project" value="TreeGrafter"/>
</dbReference>
<evidence type="ECO:0000256" key="7">
    <source>
        <dbReference type="NCBIfam" id="TIGR01068"/>
    </source>
</evidence>
<gene>
    <name evidence="12" type="ORF">C7383_102404</name>
</gene>
<comment type="caution">
    <text evidence="12">The sequence shown here is derived from an EMBL/GenBank/DDBJ whole genome shotgun (WGS) entry which is preliminary data.</text>
</comment>
<evidence type="ECO:0000256" key="2">
    <source>
        <dbReference type="ARBA" id="ARBA00020570"/>
    </source>
</evidence>
<dbReference type="GO" id="GO:0015035">
    <property type="term" value="F:protein-disulfide reductase activity"/>
    <property type="evidence" value="ECO:0007669"/>
    <property type="project" value="UniProtKB-UniRule"/>
</dbReference>
<dbReference type="PROSITE" id="PS00194">
    <property type="entry name" value="THIOREDOXIN_1"/>
    <property type="match status" value="1"/>
</dbReference>
<evidence type="ECO:0000256" key="10">
    <source>
        <dbReference type="PIRSR" id="PIRSR000077-4"/>
    </source>
</evidence>
<feature type="active site" description="Nucleophile" evidence="9">
    <location>
        <position position="34"/>
    </location>
</feature>
<feature type="active site" description="Nucleophile" evidence="9">
    <location>
        <position position="31"/>
    </location>
</feature>
<dbReference type="InterPro" id="IPR005746">
    <property type="entry name" value="Thioredoxin"/>
</dbReference>
<dbReference type="PIRSF" id="PIRSF000077">
    <property type="entry name" value="Thioredoxin"/>
    <property type="match status" value="1"/>
</dbReference>
<keyword evidence="13" id="KW-1185">Reference proteome</keyword>
<proteinExistence type="inferred from homology"/>
<feature type="site" description="Deprotonates C-terminal active site Cys" evidence="9">
    <location>
        <position position="25"/>
    </location>
</feature>
<evidence type="ECO:0000313" key="13">
    <source>
        <dbReference type="Proteomes" id="UP000245412"/>
    </source>
</evidence>
<evidence type="ECO:0000313" key="12">
    <source>
        <dbReference type="EMBL" id="PWJ78268.1"/>
    </source>
</evidence>
<dbReference type="EMBL" id="QGGY01000002">
    <property type="protein sequence ID" value="PWJ78268.1"/>
    <property type="molecule type" value="Genomic_DNA"/>
</dbReference>
<feature type="site" description="Contributes to redox potential value" evidence="9">
    <location>
        <position position="32"/>
    </location>
</feature>
<dbReference type="SUPFAM" id="SSF52833">
    <property type="entry name" value="Thioredoxin-like"/>
    <property type="match status" value="1"/>
</dbReference>
<name>A0AB73T8Q3_9FIRM</name>
<protein>
    <recommendedName>
        <fullName evidence="2 7">Thioredoxin</fullName>
    </recommendedName>
</protein>
<dbReference type="InterPro" id="IPR013766">
    <property type="entry name" value="Thioredoxin_domain"/>
</dbReference>
<dbReference type="AlphaFoldDB" id="A0AB73T8Q3"/>
<keyword evidence="5 10" id="KW-1015">Disulfide bond</keyword>
<dbReference type="PRINTS" id="PR00421">
    <property type="entry name" value="THIOREDOXIN"/>
</dbReference>
<organism evidence="12 13">
    <name type="scientific">Murimonas intestini</name>
    <dbReference type="NCBI Taxonomy" id="1337051"/>
    <lineage>
        <taxon>Bacteria</taxon>
        <taxon>Bacillati</taxon>
        <taxon>Bacillota</taxon>
        <taxon>Clostridia</taxon>
        <taxon>Lachnospirales</taxon>
        <taxon>Lachnospiraceae</taxon>
        <taxon>Murimonas</taxon>
    </lineage>
</organism>
<reference evidence="12 13" key="1">
    <citation type="submission" date="2018-05" db="EMBL/GenBank/DDBJ databases">
        <authorList>
            <person name="Goeker M."/>
            <person name="Huntemann M."/>
            <person name="Clum A."/>
            <person name="Pillay M."/>
            <person name="Palaniappan K."/>
            <person name="Varghese N."/>
            <person name="Mikhailova N."/>
            <person name="Stamatis D."/>
            <person name="Reddy T."/>
            <person name="Daum C."/>
            <person name="Shapiro N."/>
            <person name="Ivanova N."/>
            <person name="Kyrpides N."/>
            <person name="Woyke T."/>
        </authorList>
    </citation>
    <scope>NUCLEOTIDE SEQUENCE [LARGE SCALE GENOMIC DNA]</scope>
    <source>
        <strain evidence="12 13">DSM 26524</strain>
    </source>
</reference>